<dbReference type="EMBL" id="JAXCGZ010013420">
    <property type="protein sequence ID" value="KAK7072572.1"/>
    <property type="molecule type" value="Genomic_DNA"/>
</dbReference>
<dbReference type="Pfam" id="PF00092">
    <property type="entry name" value="VWA"/>
    <property type="match status" value="1"/>
</dbReference>
<dbReference type="CDD" id="cd00198">
    <property type="entry name" value="vWFA"/>
    <property type="match status" value="1"/>
</dbReference>
<name>A0AAN8WX22_HALRR</name>
<comment type="caution">
    <text evidence="2">The sequence shown here is derived from an EMBL/GenBank/DDBJ whole genome shotgun (WGS) entry which is preliminary data.</text>
</comment>
<evidence type="ECO:0000259" key="1">
    <source>
        <dbReference type="PROSITE" id="PS50234"/>
    </source>
</evidence>
<sequence length="379" mass="42224">MGCVRRIRYPNDKIYPTYYYDTVIDSNGKPQLDLRPTTCTEKIPMGSWIHRMSGKPCIPNKGNSKHCIYKPDPNQNIISSLMTSYAYLTMVEEFCDPNTTRKHNALAPTRQNDLCKGQSVWEVIKKHADFSSVSFDNMPSFPLEKNVTPEFTVVREAEANYALVLDYSGSMDTNNRFLRLQNTAQRWILHEVAAGSSVAIVPFADYATIAAQLTEITDDTSRQTLANKITKSFSGFTCIGCGLKKAIDEVLVGKENKVIILISDGEENRNPKINEVMDQVVASAVRVFRPSAEATMENLAINTGGKSYIVNDNDDGSQADAAFEGALTYQPANTITNVNIQVTRVDLVCKTRDYNCKVLMCQKSSTATISNPVRIPKQR</sequence>
<organism evidence="2 3">
    <name type="scientific">Halocaridina rubra</name>
    <name type="common">Hawaiian red shrimp</name>
    <dbReference type="NCBI Taxonomy" id="373956"/>
    <lineage>
        <taxon>Eukaryota</taxon>
        <taxon>Metazoa</taxon>
        <taxon>Ecdysozoa</taxon>
        <taxon>Arthropoda</taxon>
        <taxon>Crustacea</taxon>
        <taxon>Multicrustacea</taxon>
        <taxon>Malacostraca</taxon>
        <taxon>Eumalacostraca</taxon>
        <taxon>Eucarida</taxon>
        <taxon>Decapoda</taxon>
        <taxon>Pleocyemata</taxon>
        <taxon>Caridea</taxon>
        <taxon>Atyoidea</taxon>
        <taxon>Atyidae</taxon>
        <taxon>Halocaridina</taxon>
    </lineage>
</organism>
<gene>
    <name evidence="2" type="ORF">SK128_008866</name>
</gene>
<keyword evidence="3" id="KW-1185">Reference proteome</keyword>
<proteinExistence type="predicted"/>
<dbReference type="GO" id="GO:0032991">
    <property type="term" value="C:protein-containing complex"/>
    <property type="evidence" value="ECO:0007669"/>
    <property type="project" value="UniProtKB-ARBA"/>
</dbReference>
<evidence type="ECO:0000313" key="3">
    <source>
        <dbReference type="Proteomes" id="UP001381693"/>
    </source>
</evidence>
<feature type="domain" description="VWFA" evidence="1">
    <location>
        <begin position="160"/>
        <end position="288"/>
    </location>
</feature>
<dbReference type="Proteomes" id="UP001381693">
    <property type="component" value="Unassembled WGS sequence"/>
</dbReference>
<dbReference type="PROSITE" id="PS50234">
    <property type="entry name" value="VWFA"/>
    <property type="match status" value="1"/>
</dbReference>
<dbReference type="Gene3D" id="3.40.50.410">
    <property type="entry name" value="von Willebrand factor, type A domain"/>
    <property type="match status" value="1"/>
</dbReference>
<dbReference type="Pfam" id="PF08434">
    <property type="entry name" value="CLCA"/>
    <property type="match status" value="1"/>
</dbReference>
<protein>
    <recommendedName>
        <fullName evidence="1">VWFA domain-containing protein</fullName>
    </recommendedName>
</protein>
<dbReference type="InterPro" id="IPR036465">
    <property type="entry name" value="vWFA_dom_sf"/>
</dbReference>
<accession>A0AAN8WX22</accession>
<dbReference type="SUPFAM" id="SSF53300">
    <property type="entry name" value="vWA-like"/>
    <property type="match status" value="1"/>
</dbReference>
<dbReference type="AlphaFoldDB" id="A0AAN8WX22"/>
<dbReference type="InterPro" id="IPR002035">
    <property type="entry name" value="VWF_A"/>
</dbReference>
<dbReference type="SMART" id="SM00327">
    <property type="entry name" value="VWA"/>
    <property type="match status" value="1"/>
</dbReference>
<reference evidence="2 3" key="1">
    <citation type="submission" date="2023-11" db="EMBL/GenBank/DDBJ databases">
        <title>Halocaridina rubra genome assembly.</title>
        <authorList>
            <person name="Smith C."/>
        </authorList>
    </citation>
    <scope>NUCLEOTIDE SEQUENCE [LARGE SCALE GENOMIC DNA]</scope>
    <source>
        <strain evidence="2">EP-1</strain>
        <tissue evidence="2">Whole</tissue>
    </source>
</reference>
<evidence type="ECO:0000313" key="2">
    <source>
        <dbReference type="EMBL" id="KAK7072572.1"/>
    </source>
</evidence>
<dbReference type="PANTHER" id="PTHR10579">
    <property type="entry name" value="CALCIUM-ACTIVATED CHLORIDE CHANNEL REGULATOR"/>
    <property type="match status" value="1"/>
</dbReference>
<dbReference type="InterPro" id="IPR013642">
    <property type="entry name" value="CLCA_N"/>
</dbReference>
<dbReference type="InterPro" id="IPR051266">
    <property type="entry name" value="CLCR"/>
</dbReference>
<dbReference type="PANTHER" id="PTHR10579:SF177">
    <property type="entry name" value="CALCIUM-ACTIVATED CHLORIDE CHANNEL REGULATOR 4-LIKE PROTEIN"/>
    <property type="match status" value="1"/>
</dbReference>